<proteinExistence type="predicted"/>
<comment type="caution">
    <text evidence="9">The sequence shown here is derived from an EMBL/GenBank/DDBJ whole genome shotgun (WGS) entry which is preliminary data.</text>
</comment>
<dbReference type="InterPro" id="IPR040725">
    <property type="entry name" value="PheRS_DBD3"/>
</dbReference>
<gene>
    <name evidence="9" type="ORF">MSPICULIGERA_LOCUS12075</name>
</gene>
<keyword evidence="4" id="KW-0648">Protein biosynthesis</keyword>
<keyword evidence="5" id="KW-0030">Aminoacyl-tRNA synthetase</keyword>
<keyword evidence="3" id="KW-0067">ATP-binding</keyword>
<dbReference type="GO" id="GO:0000049">
    <property type="term" value="F:tRNA binding"/>
    <property type="evidence" value="ECO:0007669"/>
    <property type="project" value="InterPro"/>
</dbReference>
<dbReference type="GO" id="GO:0005524">
    <property type="term" value="F:ATP binding"/>
    <property type="evidence" value="ECO:0007669"/>
    <property type="project" value="UniProtKB-KW"/>
</dbReference>
<evidence type="ECO:0000256" key="2">
    <source>
        <dbReference type="ARBA" id="ARBA00022741"/>
    </source>
</evidence>
<dbReference type="InterPro" id="IPR045864">
    <property type="entry name" value="aa-tRNA-synth_II/BPL/LPL"/>
</dbReference>
<dbReference type="GO" id="GO:0005829">
    <property type="term" value="C:cytosol"/>
    <property type="evidence" value="ECO:0007669"/>
    <property type="project" value="TreeGrafter"/>
</dbReference>
<name>A0AA36CT53_9BILA</name>
<evidence type="ECO:0000313" key="9">
    <source>
        <dbReference type="EMBL" id="CAJ0573725.1"/>
    </source>
</evidence>
<evidence type="ECO:0000313" key="10">
    <source>
        <dbReference type="Proteomes" id="UP001177023"/>
    </source>
</evidence>
<keyword evidence="10" id="KW-1185">Reference proteome</keyword>
<evidence type="ECO:0000256" key="4">
    <source>
        <dbReference type="ARBA" id="ARBA00022917"/>
    </source>
</evidence>
<dbReference type="AlphaFoldDB" id="A0AA36CT53"/>
<evidence type="ECO:0000259" key="8">
    <source>
        <dbReference type="Pfam" id="PF18553"/>
    </source>
</evidence>
<evidence type="ECO:0000256" key="3">
    <source>
        <dbReference type="ARBA" id="ARBA00022840"/>
    </source>
</evidence>
<dbReference type="Gene3D" id="1.10.10.2330">
    <property type="match status" value="1"/>
</dbReference>
<dbReference type="InterPro" id="IPR040724">
    <property type="entry name" value="PheRS_DBD1"/>
</dbReference>
<keyword evidence="2" id="KW-0547">Nucleotide-binding</keyword>
<feature type="domain" description="PheRS DNA binding" evidence="8">
    <location>
        <begin position="102"/>
        <end position="153"/>
    </location>
</feature>
<dbReference type="Pfam" id="PF18552">
    <property type="entry name" value="PheRS_DBD1"/>
    <property type="match status" value="1"/>
</dbReference>
<dbReference type="EMBL" id="CATQJA010002622">
    <property type="protein sequence ID" value="CAJ0573725.1"/>
    <property type="molecule type" value="Genomic_DNA"/>
</dbReference>
<dbReference type="SUPFAM" id="SSF55681">
    <property type="entry name" value="Class II aaRS and biotin synthetases"/>
    <property type="match status" value="1"/>
</dbReference>
<protein>
    <submittedName>
        <fullName evidence="9">Uncharacterized protein</fullName>
    </submittedName>
</protein>
<dbReference type="GO" id="GO:0006432">
    <property type="term" value="P:phenylalanyl-tRNA aminoacylation"/>
    <property type="evidence" value="ECO:0007669"/>
    <property type="project" value="TreeGrafter"/>
</dbReference>
<reference evidence="9" key="1">
    <citation type="submission" date="2023-06" db="EMBL/GenBank/DDBJ databases">
        <authorList>
            <person name="Delattre M."/>
        </authorList>
    </citation>
    <scope>NUCLEOTIDE SEQUENCE</scope>
    <source>
        <strain evidence="9">AF72</strain>
    </source>
</reference>
<dbReference type="GO" id="GO:0004826">
    <property type="term" value="F:phenylalanine-tRNA ligase activity"/>
    <property type="evidence" value="ECO:0007669"/>
    <property type="project" value="TreeGrafter"/>
</dbReference>
<dbReference type="Pfam" id="PF18553">
    <property type="entry name" value="PheRS_DBD3"/>
    <property type="match status" value="1"/>
</dbReference>
<keyword evidence="1" id="KW-0436">Ligase</keyword>
<dbReference type="PANTHER" id="PTHR11538">
    <property type="entry name" value="PHENYLALANYL-TRNA SYNTHETASE"/>
    <property type="match status" value="1"/>
</dbReference>
<dbReference type="PANTHER" id="PTHR11538:SF40">
    <property type="entry name" value="PHENYLALANINE--TRNA LIGASE ALPHA SUBUNIT"/>
    <property type="match status" value="1"/>
</dbReference>
<dbReference type="Proteomes" id="UP001177023">
    <property type="component" value="Unassembled WGS sequence"/>
</dbReference>
<dbReference type="Pfam" id="PF01409">
    <property type="entry name" value="tRNA-synt_2d"/>
    <property type="match status" value="1"/>
</dbReference>
<dbReference type="GO" id="GO:0009328">
    <property type="term" value="C:phenylalanine-tRNA ligase complex"/>
    <property type="evidence" value="ECO:0007669"/>
    <property type="project" value="TreeGrafter"/>
</dbReference>
<feature type="domain" description="PheRS DNA binding" evidence="7">
    <location>
        <begin position="47"/>
        <end position="87"/>
    </location>
</feature>
<evidence type="ECO:0000256" key="5">
    <source>
        <dbReference type="ARBA" id="ARBA00023146"/>
    </source>
</evidence>
<evidence type="ECO:0000259" key="6">
    <source>
        <dbReference type="Pfam" id="PF01409"/>
    </source>
</evidence>
<accession>A0AA36CT53</accession>
<evidence type="ECO:0000256" key="1">
    <source>
        <dbReference type="ARBA" id="ARBA00022598"/>
    </source>
</evidence>
<dbReference type="InterPro" id="IPR002319">
    <property type="entry name" value="Phenylalanyl-tRNA_Synthase"/>
</dbReference>
<organism evidence="9 10">
    <name type="scientific">Mesorhabditis spiculigera</name>
    <dbReference type="NCBI Taxonomy" id="96644"/>
    <lineage>
        <taxon>Eukaryota</taxon>
        <taxon>Metazoa</taxon>
        <taxon>Ecdysozoa</taxon>
        <taxon>Nematoda</taxon>
        <taxon>Chromadorea</taxon>
        <taxon>Rhabditida</taxon>
        <taxon>Rhabditina</taxon>
        <taxon>Rhabditomorpha</taxon>
        <taxon>Rhabditoidea</taxon>
        <taxon>Rhabditidae</taxon>
        <taxon>Mesorhabditinae</taxon>
        <taxon>Mesorhabditis</taxon>
    </lineage>
</organism>
<feature type="non-terminal residue" evidence="9">
    <location>
        <position position="352"/>
    </location>
</feature>
<dbReference type="Gene3D" id="3.30.1370.240">
    <property type="match status" value="1"/>
</dbReference>
<feature type="domain" description="Phenylalanyl-tRNA synthetase" evidence="6">
    <location>
        <begin position="223"/>
        <end position="298"/>
    </location>
</feature>
<sequence>MTDQWSQLNEKLASYPYVDGYTISDRDFEVFKSVPIPAQPSDQNGCSFNSIALAEELGLDHQKLIGAVKSLIAQDGLVTVSETSEKRTELTNEGQEMATNGSHEYNVFVAIGDEGLPQGELMKLPIGKVGMAKAIAAKWIATEKNGAEVRLVREQLEQISLGQEVDAKDKTELKKRKLINEVTVRGLIVEKGPNFTTEIVKPELDLTAEMIQSGSWKEKTFKKYNFEALGVQPSSGHLHPLMKVRAEFRQIFFQMGFTEMPTNRYVESSFWNFDALFQPQQHPARDAHDTFFISDPAISTKFPTDYLERVKTVHSKGGFGSIGYNYDWKLEEAQKMYCALIRRPSLHVNSIL</sequence>
<evidence type="ECO:0000259" key="7">
    <source>
        <dbReference type="Pfam" id="PF18552"/>
    </source>
</evidence>
<dbReference type="Gene3D" id="1.10.10.2320">
    <property type="match status" value="1"/>
</dbReference>
<dbReference type="Gene3D" id="3.30.930.10">
    <property type="entry name" value="Bira Bifunctional Protein, Domain 2"/>
    <property type="match status" value="1"/>
</dbReference>